<organism evidence="1 2">
    <name type="scientific">Caulobacter endophyticus</name>
    <dbReference type="NCBI Taxonomy" id="2172652"/>
    <lineage>
        <taxon>Bacteria</taxon>
        <taxon>Pseudomonadati</taxon>
        <taxon>Pseudomonadota</taxon>
        <taxon>Alphaproteobacteria</taxon>
        <taxon>Caulobacterales</taxon>
        <taxon>Caulobacteraceae</taxon>
        <taxon>Caulobacter</taxon>
    </lineage>
</organism>
<name>A0A2T9K3U4_9CAUL</name>
<comment type="caution">
    <text evidence="1">The sequence shown here is derived from an EMBL/GenBank/DDBJ whole genome shotgun (WGS) entry which is preliminary data.</text>
</comment>
<evidence type="ECO:0000313" key="1">
    <source>
        <dbReference type="EMBL" id="PVM90655.1"/>
    </source>
</evidence>
<sequence>MSTLAELEAQQAALDLAKDTYSRPFIDSAHAALSSEAAHGLVVDLRAAFDGLPGGEVKTQIGNLLSVFAYVPVRVAAEAERLSQILDAPSEP</sequence>
<keyword evidence="2" id="KW-1185">Reference proteome</keyword>
<dbReference type="AlphaFoldDB" id="A0A2T9K3U4"/>
<proteinExistence type="predicted"/>
<accession>A0A2T9K3U4</accession>
<dbReference type="Proteomes" id="UP000245073">
    <property type="component" value="Unassembled WGS sequence"/>
</dbReference>
<dbReference type="EMBL" id="QDKQ01000034">
    <property type="protein sequence ID" value="PVM90655.1"/>
    <property type="molecule type" value="Genomic_DNA"/>
</dbReference>
<gene>
    <name evidence="1" type="ORF">DDF67_09495</name>
</gene>
<dbReference type="RefSeq" id="WP_109100641.1">
    <property type="nucleotide sequence ID" value="NZ_QDKQ01000034.1"/>
</dbReference>
<reference evidence="1 2" key="1">
    <citation type="submission" date="2018-04" db="EMBL/GenBank/DDBJ databases">
        <title>The genome sequence of Caulobacter sp. 744.</title>
        <authorList>
            <person name="Gao J."/>
            <person name="Sun J."/>
        </authorList>
    </citation>
    <scope>NUCLEOTIDE SEQUENCE [LARGE SCALE GENOMIC DNA]</scope>
    <source>
        <strain evidence="1 2">774</strain>
    </source>
</reference>
<evidence type="ECO:0000313" key="2">
    <source>
        <dbReference type="Proteomes" id="UP000245073"/>
    </source>
</evidence>
<protein>
    <submittedName>
        <fullName evidence="1">Uncharacterized protein</fullName>
    </submittedName>
</protein>